<organism evidence="2 3">
    <name type="scientific">Dorcoceras hygrometricum</name>
    <dbReference type="NCBI Taxonomy" id="472368"/>
    <lineage>
        <taxon>Eukaryota</taxon>
        <taxon>Viridiplantae</taxon>
        <taxon>Streptophyta</taxon>
        <taxon>Embryophyta</taxon>
        <taxon>Tracheophyta</taxon>
        <taxon>Spermatophyta</taxon>
        <taxon>Magnoliopsida</taxon>
        <taxon>eudicotyledons</taxon>
        <taxon>Gunneridae</taxon>
        <taxon>Pentapetalae</taxon>
        <taxon>asterids</taxon>
        <taxon>lamiids</taxon>
        <taxon>Lamiales</taxon>
        <taxon>Gesneriaceae</taxon>
        <taxon>Didymocarpoideae</taxon>
        <taxon>Trichosporeae</taxon>
        <taxon>Loxocarpinae</taxon>
        <taxon>Dorcoceras</taxon>
    </lineage>
</organism>
<dbReference type="AlphaFoldDB" id="A0A2Z7BG59"/>
<dbReference type="Proteomes" id="UP000250235">
    <property type="component" value="Unassembled WGS sequence"/>
</dbReference>
<evidence type="ECO:0000313" key="2">
    <source>
        <dbReference type="EMBL" id="KZV30946.1"/>
    </source>
</evidence>
<protein>
    <submittedName>
        <fullName evidence="2">ABC transporter G family member</fullName>
    </submittedName>
</protein>
<proteinExistence type="predicted"/>
<gene>
    <name evidence="2" type="ORF">F511_20492</name>
</gene>
<accession>A0A2Z7BG59</accession>
<reference evidence="2 3" key="1">
    <citation type="journal article" date="2015" name="Proc. Natl. Acad. Sci. U.S.A.">
        <title>The resurrection genome of Boea hygrometrica: A blueprint for survival of dehydration.</title>
        <authorList>
            <person name="Xiao L."/>
            <person name="Yang G."/>
            <person name="Zhang L."/>
            <person name="Yang X."/>
            <person name="Zhao S."/>
            <person name="Ji Z."/>
            <person name="Zhou Q."/>
            <person name="Hu M."/>
            <person name="Wang Y."/>
            <person name="Chen M."/>
            <person name="Xu Y."/>
            <person name="Jin H."/>
            <person name="Xiao X."/>
            <person name="Hu G."/>
            <person name="Bao F."/>
            <person name="Hu Y."/>
            <person name="Wan P."/>
            <person name="Li L."/>
            <person name="Deng X."/>
            <person name="Kuang T."/>
            <person name="Xiang C."/>
            <person name="Zhu J.K."/>
            <person name="Oliver M.J."/>
            <person name="He Y."/>
        </authorList>
    </citation>
    <scope>NUCLEOTIDE SEQUENCE [LARGE SCALE GENOMIC DNA]</scope>
    <source>
        <strain evidence="3">cv. XS01</strain>
    </source>
</reference>
<name>A0A2Z7BG59_9LAMI</name>
<sequence length="117" mass="13463">MQEAVPFQKQEVEVLSTPTTIQRPTVRRLSPLLKYLESDLHRPESSSPASIHHPDMDSNGLKVRSLPFTISFPPFVNNPTNLEPNPRVPYTEDAYEISVIFISMQRLKISIFMIHFK</sequence>
<dbReference type="EMBL" id="KV007770">
    <property type="protein sequence ID" value="KZV30946.1"/>
    <property type="molecule type" value="Genomic_DNA"/>
</dbReference>
<evidence type="ECO:0000256" key="1">
    <source>
        <dbReference type="SAM" id="MobiDB-lite"/>
    </source>
</evidence>
<keyword evidence="3" id="KW-1185">Reference proteome</keyword>
<feature type="region of interest" description="Disordered" evidence="1">
    <location>
        <begin position="39"/>
        <end position="58"/>
    </location>
</feature>
<evidence type="ECO:0000313" key="3">
    <source>
        <dbReference type="Proteomes" id="UP000250235"/>
    </source>
</evidence>